<dbReference type="AlphaFoldDB" id="A0A368NY89"/>
<feature type="transmembrane region" description="Helical" evidence="1">
    <location>
        <begin position="48"/>
        <end position="67"/>
    </location>
</feature>
<comment type="caution">
    <text evidence="2">The sequence shown here is derived from an EMBL/GenBank/DDBJ whole genome shotgun (WGS) entry which is preliminary data.</text>
</comment>
<evidence type="ECO:0000256" key="1">
    <source>
        <dbReference type="SAM" id="Phobius"/>
    </source>
</evidence>
<keyword evidence="1" id="KW-0812">Transmembrane</keyword>
<name>A0A368NY89_AGRVI</name>
<evidence type="ECO:0000313" key="2">
    <source>
        <dbReference type="EMBL" id="KAA3527918.1"/>
    </source>
</evidence>
<proteinExistence type="predicted"/>
<keyword evidence="1" id="KW-1133">Transmembrane helix</keyword>
<organism evidence="2 3">
    <name type="scientific">Agrobacterium vitis</name>
    <name type="common">Rhizobium vitis</name>
    <dbReference type="NCBI Taxonomy" id="373"/>
    <lineage>
        <taxon>Bacteria</taxon>
        <taxon>Pseudomonadati</taxon>
        <taxon>Pseudomonadota</taxon>
        <taxon>Alphaproteobacteria</taxon>
        <taxon>Hyphomicrobiales</taxon>
        <taxon>Rhizobiaceae</taxon>
        <taxon>Rhizobium/Agrobacterium group</taxon>
        <taxon>Agrobacterium</taxon>
    </lineage>
</organism>
<dbReference type="Proteomes" id="UP000436911">
    <property type="component" value="Unassembled WGS sequence"/>
</dbReference>
<sequence length="68" mass="7104">MKEAVMSIVERLMLDAVSPILANAGASQSASQSVTDHSIGIRDKIDRAVPFVVCAAAFLFVAAMIVGI</sequence>
<evidence type="ECO:0000313" key="3">
    <source>
        <dbReference type="Proteomes" id="UP000436911"/>
    </source>
</evidence>
<accession>A0A368NY89</accession>
<dbReference type="EMBL" id="QUSG01000005">
    <property type="protein sequence ID" value="KAA3527918.1"/>
    <property type="molecule type" value="Genomic_DNA"/>
</dbReference>
<keyword evidence="1" id="KW-0472">Membrane</keyword>
<protein>
    <submittedName>
        <fullName evidence="2">Uncharacterized protein</fullName>
    </submittedName>
</protein>
<gene>
    <name evidence="2" type="ORF">DXT89_11690</name>
</gene>
<reference evidence="2 3" key="1">
    <citation type="submission" date="2018-08" db="EMBL/GenBank/DDBJ databases">
        <title>Genome sequencing of Agrobacterium vitis strain ICMP 10754.</title>
        <authorList>
            <person name="Visnovsky S.B."/>
            <person name="Pitman A.R."/>
        </authorList>
    </citation>
    <scope>NUCLEOTIDE SEQUENCE [LARGE SCALE GENOMIC DNA]</scope>
    <source>
        <strain evidence="2 3">ICMP 10754</strain>
    </source>
</reference>